<sequence length="16" mass="1968">MNNSLNYLFLLTKSYF</sequence>
<organism evidence="1 2">
    <name type="scientific">Photorhabdus bodei</name>
    <dbReference type="NCBI Taxonomy" id="2029681"/>
    <lineage>
        <taxon>Bacteria</taxon>
        <taxon>Pseudomonadati</taxon>
        <taxon>Pseudomonadota</taxon>
        <taxon>Gammaproteobacteria</taxon>
        <taxon>Enterobacterales</taxon>
        <taxon>Morganellaceae</taxon>
        <taxon>Photorhabdus</taxon>
    </lineage>
</organism>
<dbReference type="EMBL" id="JAQMFO010000107">
    <property type="protein sequence ID" value="MDB6375224.1"/>
    <property type="molecule type" value="Genomic_DNA"/>
</dbReference>
<gene>
    <name evidence="1" type="ORF">PH362_25950</name>
</gene>
<dbReference type="Proteomes" id="UP001212996">
    <property type="component" value="Unassembled WGS sequence"/>
</dbReference>
<protein>
    <submittedName>
        <fullName evidence="1">Uncharacterized protein</fullName>
    </submittedName>
</protein>
<proteinExistence type="predicted"/>
<evidence type="ECO:0000313" key="2">
    <source>
        <dbReference type="Proteomes" id="UP001212996"/>
    </source>
</evidence>
<name>A0AAW6BNA7_9GAMM</name>
<evidence type="ECO:0000313" key="1">
    <source>
        <dbReference type="EMBL" id="MDB6375224.1"/>
    </source>
</evidence>
<reference evidence="1" key="1">
    <citation type="submission" date="2023-01" db="EMBL/GenBank/DDBJ databases">
        <title>Genome sequencing of Photorhabdus bodei 09-20.</title>
        <authorList>
            <person name="Kalindamar S."/>
            <person name="Kumru S."/>
        </authorList>
    </citation>
    <scope>NUCLEOTIDE SEQUENCE</scope>
    <source>
        <strain evidence="1">09-20</strain>
    </source>
</reference>
<dbReference type="AlphaFoldDB" id="A0AAW6BNA7"/>
<comment type="caution">
    <text evidence="1">The sequence shown here is derived from an EMBL/GenBank/DDBJ whole genome shotgun (WGS) entry which is preliminary data.</text>
</comment>
<accession>A0AAW6BNA7</accession>